<reference evidence="1 2" key="1">
    <citation type="submission" date="2017-06" db="EMBL/GenBank/DDBJ databases">
        <authorList>
            <person name="Meridew S.N."/>
            <person name="Morgan R.E."/>
            <person name="Moussa A.T."/>
            <person name="Shahid S.H."/>
            <person name="Bhuiyan S."/>
            <person name="Nayek S."/>
            <person name="Suri N."/>
            <person name="Kim T."/>
            <person name="Layton S.R."/>
            <person name="Hughes L.E."/>
            <person name="Garlena R.A."/>
            <person name="Russell D.A."/>
            <person name="Pope W.H."/>
            <person name="Jacobs-Sera D."/>
            <person name="Hendrix R.W."/>
            <person name="Hatfull G.F."/>
        </authorList>
    </citation>
    <scope>NUCLEOTIDE SEQUENCE [LARGE SCALE GENOMIC DNA]</scope>
</reference>
<evidence type="ECO:0000313" key="2">
    <source>
        <dbReference type="Proteomes" id="UP000225626"/>
    </source>
</evidence>
<dbReference type="EMBL" id="MF347636">
    <property type="protein sequence ID" value="ASR77362.1"/>
    <property type="molecule type" value="Genomic_DNA"/>
</dbReference>
<keyword evidence="2" id="KW-1185">Reference proteome</keyword>
<proteinExistence type="predicted"/>
<organism evidence="1 2">
    <name type="scientific">Streptomyces phage NootNoot</name>
    <dbReference type="NCBI Taxonomy" id="2023992"/>
    <lineage>
        <taxon>Viruses</taxon>
        <taxon>Duplodnaviria</taxon>
        <taxon>Heunggongvirae</taxon>
        <taxon>Uroviricota</taxon>
        <taxon>Caudoviricetes</taxon>
        <taxon>Stanwilliamsviridae</taxon>
        <taxon>Boydwoodruffvirinae</taxon>
        <taxon>Samistivirus</taxon>
        <taxon>Samistivirus nootnoot</taxon>
    </lineage>
</organism>
<name>A0A222YYJ0_9CAUD</name>
<gene>
    <name evidence="1" type="ORF">SEA_NOOTNOOT_94</name>
</gene>
<protein>
    <submittedName>
        <fullName evidence="1">Uncharacterized protein</fullName>
    </submittedName>
</protein>
<sequence length="83" mass="9804">MRYEGIIEEYENLREKCYRAIKRGDRKLLGSDYWLRAAIQETDIQMIVHANGIECYGSCYTMQTMDTEHFSILIPFSELESND</sequence>
<evidence type="ECO:0000313" key="1">
    <source>
        <dbReference type="EMBL" id="ASR77362.1"/>
    </source>
</evidence>
<dbReference type="Proteomes" id="UP000225626">
    <property type="component" value="Segment"/>
</dbReference>
<accession>A0A222YYJ0</accession>
<dbReference type="OrthoDB" id="28165at10239"/>